<proteinExistence type="inferred from homology"/>
<comment type="catalytic activity">
    <reaction evidence="7 8">
        <text>L-methionyl-tRNA(fMet) + (6R)-10-formyltetrahydrofolate = N-formyl-L-methionyl-tRNA(fMet) + (6S)-5,6,7,8-tetrahydrofolate + H(+)</text>
        <dbReference type="Rhea" id="RHEA:24380"/>
        <dbReference type="Rhea" id="RHEA-COMP:9952"/>
        <dbReference type="Rhea" id="RHEA-COMP:9953"/>
        <dbReference type="ChEBI" id="CHEBI:15378"/>
        <dbReference type="ChEBI" id="CHEBI:57453"/>
        <dbReference type="ChEBI" id="CHEBI:78530"/>
        <dbReference type="ChEBI" id="CHEBI:78844"/>
        <dbReference type="ChEBI" id="CHEBI:195366"/>
        <dbReference type="EC" id="2.1.2.9"/>
    </reaction>
</comment>
<evidence type="ECO:0000256" key="5">
    <source>
        <dbReference type="ARBA" id="ARBA00022679"/>
    </source>
</evidence>
<dbReference type="InterPro" id="IPR044135">
    <property type="entry name" value="Met-tRNA-FMT_C"/>
</dbReference>
<dbReference type="Proteomes" id="UP000078543">
    <property type="component" value="Unassembled WGS sequence"/>
</dbReference>
<dbReference type="GO" id="GO:0005829">
    <property type="term" value="C:cytosol"/>
    <property type="evidence" value="ECO:0007669"/>
    <property type="project" value="TreeGrafter"/>
</dbReference>
<dbReference type="SUPFAM" id="SSF53328">
    <property type="entry name" value="Formyltransferase"/>
    <property type="match status" value="1"/>
</dbReference>
<comment type="similarity">
    <text evidence="2 8">Belongs to the Fmt family.</text>
</comment>
<dbReference type="NCBIfam" id="TIGR00460">
    <property type="entry name" value="fmt"/>
    <property type="match status" value="1"/>
</dbReference>
<dbReference type="InterPro" id="IPR037022">
    <property type="entry name" value="Formyl_trans_C_sf"/>
</dbReference>
<evidence type="ECO:0000256" key="8">
    <source>
        <dbReference type="HAMAP-Rule" id="MF_00182"/>
    </source>
</evidence>
<evidence type="ECO:0000256" key="4">
    <source>
        <dbReference type="ARBA" id="ARBA00016014"/>
    </source>
</evidence>
<dbReference type="EC" id="2.1.2.9" evidence="3 8"/>
<dbReference type="InterPro" id="IPR011034">
    <property type="entry name" value="Formyl_transferase-like_C_sf"/>
</dbReference>
<dbReference type="InterPro" id="IPR005794">
    <property type="entry name" value="Fmt"/>
</dbReference>
<dbReference type="Pfam" id="PF00551">
    <property type="entry name" value="Formyl_trans_N"/>
    <property type="match status" value="1"/>
</dbReference>
<dbReference type="CDD" id="cd08646">
    <property type="entry name" value="FMT_core_Met-tRNA-FMT_N"/>
    <property type="match status" value="1"/>
</dbReference>
<keyword evidence="5 8" id="KW-0808">Transferase</keyword>
<evidence type="ECO:0000256" key="1">
    <source>
        <dbReference type="ARBA" id="ARBA00002606"/>
    </source>
</evidence>
<dbReference type="SUPFAM" id="SSF50486">
    <property type="entry name" value="FMT C-terminal domain-like"/>
    <property type="match status" value="1"/>
</dbReference>
<feature type="binding site" evidence="8">
    <location>
        <begin position="112"/>
        <end position="115"/>
    </location>
    <ligand>
        <name>(6S)-5,6,7,8-tetrahydrofolate</name>
        <dbReference type="ChEBI" id="CHEBI:57453"/>
    </ligand>
</feature>
<dbReference type="Pfam" id="PF02911">
    <property type="entry name" value="Formyl_trans_C"/>
    <property type="match status" value="1"/>
</dbReference>
<name>A0A178MCA7_9PROT</name>
<dbReference type="OrthoDB" id="9802815at2"/>
<dbReference type="EMBL" id="LWQU01000181">
    <property type="protein sequence ID" value="OAN45787.1"/>
    <property type="molecule type" value="Genomic_DNA"/>
</dbReference>
<dbReference type="AlphaFoldDB" id="A0A178MCA7"/>
<keyword evidence="12" id="KW-1185">Reference proteome</keyword>
<dbReference type="STRING" id="1437059.A6A05_16735"/>
<dbReference type="CDD" id="cd08704">
    <property type="entry name" value="Met_tRNA_FMT_C"/>
    <property type="match status" value="1"/>
</dbReference>
<dbReference type="InterPro" id="IPR036477">
    <property type="entry name" value="Formyl_transf_N_sf"/>
</dbReference>
<evidence type="ECO:0000256" key="3">
    <source>
        <dbReference type="ARBA" id="ARBA00012261"/>
    </source>
</evidence>
<sequence length="305" mass="32412">MSPMRLAFMGTPDFSVPILAALIDAGHQVAAVYSQPPRPAGRGHKEQPTPVHAFAQRHGIMVRTPKSLKSEEEQQAFRDLDLDVAVVAAYGLILPLSILAAPKRGCLNVHASLLPRWRGAAPIQRAIEAGDSETGVTIMQMDQGLDTGAMLLVDRLPITAATGAQGLHDQLSAMGARLMVDALARLDQLVPVPQPEDGVTYARKLAKDEGKLDWARPAAELDRLVRAFTPWPGVWCEAAGERLKVLEACLADASGPPGTVLDDQLTVACGQGGLRILKAQRPGKGPMATADLLRGFALPAGTRLA</sequence>
<comment type="function">
    <text evidence="1 8">Attaches a formyl group to the free amino group of methionyl-tRNA(fMet). The formyl group appears to play a dual role in the initiator identity of N-formylmethionyl-tRNA by promoting its recognition by IF2 and preventing the misappropriation of this tRNA by the elongation apparatus.</text>
</comment>
<gene>
    <name evidence="8" type="primary">fmt</name>
    <name evidence="11" type="ORF">A6A05_16735</name>
</gene>
<dbReference type="PANTHER" id="PTHR11138:SF5">
    <property type="entry name" value="METHIONYL-TRNA FORMYLTRANSFERASE, MITOCHONDRIAL"/>
    <property type="match status" value="1"/>
</dbReference>
<organism evidence="11 12">
    <name type="scientific">Magnetospirillum moscoviense</name>
    <dbReference type="NCBI Taxonomy" id="1437059"/>
    <lineage>
        <taxon>Bacteria</taxon>
        <taxon>Pseudomonadati</taxon>
        <taxon>Pseudomonadota</taxon>
        <taxon>Alphaproteobacteria</taxon>
        <taxon>Rhodospirillales</taxon>
        <taxon>Rhodospirillaceae</taxon>
        <taxon>Magnetospirillum</taxon>
    </lineage>
</organism>
<evidence type="ECO:0000256" key="7">
    <source>
        <dbReference type="ARBA" id="ARBA00048558"/>
    </source>
</evidence>
<dbReference type="Gene3D" id="3.40.50.170">
    <property type="entry name" value="Formyl transferase, N-terminal domain"/>
    <property type="match status" value="1"/>
</dbReference>
<protein>
    <recommendedName>
        <fullName evidence="4 8">Methionyl-tRNA formyltransferase</fullName>
        <ecNumber evidence="3 8">2.1.2.9</ecNumber>
    </recommendedName>
</protein>
<dbReference type="GO" id="GO:0004479">
    <property type="term" value="F:methionyl-tRNA formyltransferase activity"/>
    <property type="evidence" value="ECO:0007669"/>
    <property type="project" value="UniProtKB-UniRule"/>
</dbReference>
<dbReference type="HAMAP" id="MF_00182">
    <property type="entry name" value="Formyl_trans"/>
    <property type="match status" value="1"/>
</dbReference>
<evidence type="ECO:0000259" key="10">
    <source>
        <dbReference type="Pfam" id="PF02911"/>
    </source>
</evidence>
<feature type="domain" description="Formyl transferase C-terminal" evidence="10">
    <location>
        <begin position="204"/>
        <end position="296"/>
    </location>
</feature>
<evidence type="ECO:0000256" key="6">
    <source>
        <dbReference type="ARBA" id="ARBA00022917"/>
    </source>
</evidence>
<dbReference type="InterPro" id="IPR041711">
    <property type="entry name" value="Met-tRNA-FMT_N"/>
</dbReference>
<accession>A0A178MCA7</accession>
<evidence type="ECO:0000256" key="2">
    <source>
        <dbReference type="ARBA" id="ARBA00010699"/>
    </source>
</evidence>
<comment type="caution">
    <text evidence="11">The sequence shown here is derived from an EMBL/GenBank/DDBJ whole genome shotgun (WGS) entry which is preliminary data.</text>
</comment>
<dbReference type="InterPro" id="IPR002376">
    <property type="entry name" value="Formyl_transf_N"/>
</dbReference>
<keyword evidence="6 8" id="KW-0648">Protein biosynthesis</keyword>
<evidence type="ECO:0000259" key="9">
    <source>
        <dbReference type="Pfam" id="PF00551"/>
    </source>
</evidence>
<evidence type="ECO:0000313" key="11">
    <source>
        <dbReference type="EMBL" id="OAN45787.1"/>
    </source>
</evidence>
<reference evidence="11 12" key="1">
    <citation type="submission" date="2016-04" db="EMBL/GenBank/DDBJ databases">
        <title>Draft genome sequence of freshwater magnetotactic bacteria Magnetospirillum marisnigri SP-1 and Magnetospirillum moscoviense BB-1.</title>
        <authorList>
            <person name="Koziaeva V."/>
            <person name="Dziuba M.V."/>
            <person name="Ivanov T.M."/>
            <person name="Kuznetsov B."/>
            <person name="Grouzdev D.S."/>
        </authorList>
    </citation>
    <scope>NUCLEOTIDE SEQUENCE [LARGE SCALE GENOMIC DNA]</scope>
    <source>
        <strain evidence="11 12">BB-1</strain>
    </source>
</reference>
<dbReference type="InterPro" id="IPR005793">
    <property type="entry name" value="Formyl_trans_C"/>
</dbReference>
<dbReference type="Gene3D" id="3.10.25.10">
    <property type="entry name" value="Formyl transferase, C-terminal domain"/>
    <property type="match status" value="1"/>
</dbReference>
<feature type="domain" description="Formyl transferase N-terminal" evidence="9">
    <location>
        <begin position="4"/>
        <end position="183"/>
    </location>
</feature>
<dbReference type="PANTHER" id="PTHR11138">
    <property type="entry name" value="METHIONYL-TRNA FORMYLTRANSFERASE"/>
    <property type="match status" value="1"/>
</dbReference>
<evidence type="ECO:0000313" key="12">
    <source>
        <dbReference type="Proteomes" id="UP000078543"/>
    </source>
</evidence>